<feature type="transmembrane region" description="Helical" evidence="1">
    <location>
        <begin position="239"/>
        <end position="260"/>
    </location>
</feature>
<feature type="transmembrane region" description="Helical" evidence="1">
    <location>
        <begin position="115"/>
        <end position="136"/>
    </location>
</feature>
<feature type="transmembrane region" description="Helical" evidence="1">
    <location>
        <begin position="51"/>
        <end position="68"/>
    </location>
</feature>
<gene>
    <name evidence="2" type="ORF">V9T40_002190</name>
</gene>
<keyword evidence="3" id="KW-1185">Reference proteome</keyword>
<protein>
    <submittedName>
        <fullName evidence="2">Uncharacterized protein</fullName>
    </submittedName>
</protein>
<proteinExistence type="predicted"/>
<evidence type="ECO:0000313" key="2">
    <source>
        <dbReference type="EMBL" id="KAK7590577.1"/>
    </source>
</evidence>
<accession>A0AAN9TU25</accession>
<evidence type="ECO:0000256" key="1">
    <source>
        <dbReference type="SAM" id="Phobius"/>
    </source>
</evidence>
<dbReference type="EMBL" id="JBBCAQ010000022">
    <property type="protein sequence ID" value="KAK7590577.1"/>
    <property type="molecule type" value="Genomic_DNA"/>
</dbReference>
<keyword evidence="1" id="KW-0812">Transmembrane</keyword>
<comment type="caution">
    <text evidence="2">The sequence shown here is derived from an EMBL/GenBank/DDBJ whole genome shotgun (WGS) entry which is preliminary data.</text>
</comment>
<name>A0AAN9TU25_9HEMI</name>
<keyword evidence="1" id="KW-0472">Membrane</keyword>
<dbReference type="AlphaFoldDB" id="A0AAN9TU25"/>
<dbReference type="Proteomes" id="UP001367676">
    <property type="component" value="Unassembled WGS sequence"/>
</dbReference>
<evidence type="ECO:0000313" key="3">
    <source>
        <dbReference type="Proteomes" id="UP001367676"/>
    </source>
</evidence>
<organism evidence="2 3">
    <name type="scientific">Parthenolecanium corni</name>
    <dbReference type="NCBI Taxonomy" id="536013"/>
    <lineage>
        <taxon>Eukaryota</taxon>
        <taxon>Metazoa</taxon>
        <taxon>Ecdysozoa</taxon>
        <taxon>Arthropoda</taxon>
        <taxon>Hexapoda</taxon>
        <taxon>Insecta</taxon>
        <taxon>Pterygota</taxon>
        <taxon>Neoptera</taxon>
        <taxon>Paraneoptera</taxon>
        <taxon>Hemiptera</taxon>
        <taxon>Sternorrhyncha</taxon>
        <taxon>Coccoidea</taxon>
        <taxon>Coccidae</taxon>
        <taxon>Parthenolecanium</taxon>
    </lineage>
</organism>
<keyword evidence="1" id="KW-1133">Transmembrane helix</keyword>
<feature type="transmembrane region" description="Helical" evidence="1">
    <location>
        <begin position="80"/>
        <end position="103"/>
    </location>
</feature>
<reference evidence="2 3" key="1">
    <citation type="submission" date="2024-03" db="EMBL/GenBank/DDBJ databases">
        <title>Adaptation during the transition from Ophiocordyceps entomopathogen to insect associate is accompanied by gene loss and intensified selection.</title>
        <authorList>
            <person name="Ward C.M."/>
            <person name="Onetto C.A."/>
            <person name="Borneman A.R."/>
        </authorList>
    </citation>
    <scope>NUCLEOTIDE SEQUENCE [LARGE SCALE GENOMIC DNA]</scope>
    <source>
        <strain evidence="2">AWRI1</strain>
        <tissue evidence="2">Single Adult Female</tissue>
    </source>
</reference>
<feature type="transmembrane region" description="Helical" evidence="1">
    <location>
        <begin position="173"/>
        <end position="199"/>
    </location>
</feature>
<sequence length="319" mass="36306">MSHFSSSCLIFRLDVPIVVQFPQFSSRCLNFLPDITSLFEMIFVKSETTNPTYRFLFLLYCTIGGVYFSKVEIDPKFKQVWGLLTASSLFLLTIGGFFGYFLTTTSLDISSIAHVLTFSNAILYCVLFVPAVSFYFRDELETVMAYTSSKYSNENRQNTSNFGTKSKVDSRTIGVRVCLIQIGIALAYILINIVILFAFGNDTFTKDVKNYLGPVPFVERIDSRKAYLMILITQTVLEAPPIIIAGAMASFTVMMGYGFYNASVDLFFHSKSISEAVRSMESEYEAQFLSITEHELRQNQEMVLKNILKQVREHQEFVR</sequence>